<organism evidence="1 2">
    <name type="scientific">Novosphingobium hassiacum</name>
    <dbReference type="NCBI Taxonomy" id="173676"/>
    <lineage>
        <taxon>Bacteria</taxon>
        <taxon>Pseudomonadati</taxon>
        <taxon>Pseudomonadota</taxon>
        <taxon>Alphaproteobacteria</taxon>
        <taxon>Sphingomonadales</taxon>
        <taxon>Sphingomonadaceae</taxon>
        <taxon>Novosphingobium</taxon>
    </lineage>
</organism>
<dbReference type="EMBL" id="JACICY010000002">
    <property type="protein sequence ID" value="MBB3860126.1"/>
    <property type="molecule type" value="Genomic_DNA"/>
</dbReference>
<dbReference type="Proteomes" id="UP000562395">
    <property type="component" value="Unassembled WGS sequence"/>
</dbReference>
<protein>
    <submittedName>
        <fullName evidence="1">Uncharacterized protein</fullName>
    </submittedName>
</protein>
<proteinExistence type="predicted"/>
<reference evidence="1 2" key="1">
    <citation type="submission" date="2020-08" db="EMBL/GenBank/DDBJ databases">
        <title>Genomic Encyclopedia of Type Strains, Phase IV (KMG-IV): sequencing the most valuable type-strain genomes for metagenomic binning, comparative biology and taxonomic classification.</title>
        <authorList>
            <person name="Goeker M."/>
        </authorList>
    </citation>
    <scope>NUCLEOTIDE SEQUENCE [LARGE SCALE GENOMIC DNA]</scope>
    <source>
        <strain evidence="1 2">DSM 14552</strain>
    </source>
</reference>
<gene>
    <name evidence="1" type="ORF">GGQ88_001387</name>
</gene>
<dbReference type="RefSeq" id="WP_183612367.1">
    <property type="nucleotide sequence ID" value="NZ_JACICY010000002.1"/>
</dbReference>
<evidence type="ECO:0000313" key="2">
    <source>
        <dbReference type="Proteomes" id="UP000562395"/>
    </source>
</evidence>
<name>A0A7W5ZVA1_9SPHN</name>
<dbReference type="AlphaFoldDB" id="A0A7W5ZVA1"/>
<sequence length="118" mass="13924">MLAVPFERVATLKCRENLILKDFFTDSAQIFLLLNDVVHLLRNRSMLGSFAYNRLRPEAKMQLQRLLCVMNRHRPIRDKIEWNGLTYDSACRYCGTDIVRLEKGGWRRKLAKVQINQN</sequence>
<keyword evidence="2" id="KW-1185">Reference proteome</keyword>
<evidence type="ECO:0000313" key="1">
    <source>
        <dbReference type="EMBL" id="MBB3860126.1"/>
    </source>
</evidence>
<comment type="caution">
    <text evidence="1">The sequence shown here is derived from an EMBL/GenBank/DDBJ whole genome shotgun (WGS) entry which is preliminary data.</text>
</comment>
<accession>A0A7W5ZVA1</accession>